<feature type="non-terminal residue" evidence="2">
    <location>
        <position position="1"/>
    </location>
</feature>
<organism evidence="2 3">
    <name type="scientific">Mycena alexandri</name>
    <dbReference type="NCBI Taxonomy" id="1745969"/>
    <lineage>
        <taxon>Eukaryota</taxon>
        <taxon>Fungi</taxon>
        <taxon>Dikarya</taxon>
        <taxon>Basidiomycota</taxon>
        <taxon>Agaricomycotina</taxon>
        <taxon>Agaricomycetes</taxon>
        <taxon>Agaricomycetidae</taxon>
        <taxon>Agaricales</taxon>
        <taxon>Marasmiineae</taxon>
        <taxon>Mycenaceae</taxon>
        <taxon>Mycena</taxon>
    </lineage>
</organism>
<protein>
    <recommendedName>
        <fullName evidence="1">HTH myb-type domain-containing protein</fullName>
    </recommendedName>
</protein>
<feature type="non-terminal residue" evidence="2">
    <location>
        <position position="67"/>
    </location>
</feature>
<evidence type="ECO:0000313" key="3">
    <source>
        <dbReference type="Proteomes" id="UP001218188"/>
    </source>
</evidence>
<feature type="domain" description="HTH myb-type" evidence="1">
    <location>
        <begin position="1"/>
        <end position="17"/>
    </location>
</feature>
<name>A0AAD6SLX1_9AGAR</name>
<gene>
    <name evidence="2" type="ORF">C8F04DRAFT_882608</name>
</gene>
<dbReference type="AlphaFoldDB" id="A0AAD6SLX1"/>
<evidence type="ECO:0000313" key="2">
    <source>
        <dbReference type="EMBL" id="KAJ7028660.1"/>
    </source>
</evidence>
<accession>A0AAD6SLX1</accession>
<dbReference type="PROSITE" id="PS51294">
    <property type="entry name" value="HTH_MYB"/>
    <property type="match status" value="1"/>
</dbReference>
<comment type="caution">
    <text evidence="2">The sequence shown here is derived from an EMBL/GenBank/DDBJ whole genome shotgun (WGS) entry which is preliminary data.</text>
</comment>
<evidence type="ECO:0000259" key="1">
    <source>
        <dbReference type="PROSITE" id="PS51294"/>
    </source>
</evidence>
<dbReference type="Proteomes" id="UP001218188">
    <property type="component" value="Unassembled WGS sequence"/>
</dbReference>
<proteinExistence type="predicted"/>
<reference evidence="2" key="1">
    <citation type="submission" date="2023-03" db="EMBL/GenBank/DDBJ databases">
        <title>Massive genome expansion in bonnet fungi (Mycena s.s.) driven by repeated elements and novel gene families across ecological guilds.</title>
        <authorList>
            <consortium name="Lawrence Berkeley National Laboratory"/>
            <person name="Harder C.B."/>
            <person name="Miyauchi S."/>
            <person name="Viragh M."/>
            <person name="Kuo A."/>
            <person name="Thoen E."/>
            <person name="Andreopoulos B."/>
            <person name="Lu D."/>
            <person name="Skrede I."/>
            <person name="Drula E."/>
            <person name="Henrissat B."/>
            <person name="Morin E."/>
            <person name="Kohler A."/>
            <person name="Barry K."/>
            <person name="LaButti K."/>
            <person name="Morin E."/>
            <person name="Salamov A."/>
            <person name="Lipzen A."/>
            <person name="Mereny Z."/>
            <person name="Hegedus B."/>
            <person name="Baldrian P."/>
            <person name="Stursova M."/>
            <person name="Weitz H."/>
            <person name="Taylor A."/>
            <person name="Grigoriev I.V."/>
            <person name="Nagy L.G."/>
            <person name="Martin F."/>
            <person name="Kauserud H."/>
        </authorList>
    </citation>
    <scope>NUCLEOTIDE SEQUENCE</scope>
    <source>
        <strain evidence="2">CBHHK200</strain>
    </source>
</reference>
<dbReference type="EMBL" id="JARJCM010000110">
    <property type="protein sequence ID" value="KAJ7028660.1"/>
    <property type="molecule type" value="Genomic_DNA"/>
</dbReference>
<sequence>SDQEIKNRWLKTINKRIAIDCLLSNKAKYGNNSINKSLVLKTWQKTLLNEDRLLEDWTKETGVLVGV</sequence>
<keyword evidence="3" id="KW-1185">Reference proteome</keyword>
<dbReference type="InterPro" id="IPR017930">
    <property type="entry name" value="Myb_dom"/>
</dbReference>